<dbReference type="InterPro" id="IPR020843">
    <property type="entry name" value="ER"/>
</dbReference>
<dbReference type="Pfam" id="PF00107">
    <property type="entry name" value="ADH_zinc_N"/>
    <property type="match status" value="1"/>
</dbReference>
<evidence type="ECO:0000259" key="1">
    <source>
        <dbReference type="SMART" id="SM00829"/>
    </source>
</evidence>
<dbReference type="InterPro" id="IPR011032">
    <property type="entry name" value="GroES-like_sf"/>
</dbReference>
<dbReference type="GO" id="GO:0043957">
    <property type="term" value="F:acryloyl-CoA reductase (NADPH) activity"/>
    <property type="evidence" value="ECO:0007669"/>
    <property type="project" value="TreeGrafter"/>
</dbReference>
<dbReference type="PANTHER" id="PTHR43677">
    <property type="entry name" value="SHORT-CHAIN DEHYDROGENASE/REDUCTASE"/>
    <property type="match status" value="1"/>
</dbReference>
<dbReference type="InterPro" id="IPR014188">
    <property type="entry name" value="Acrylyl-CoA_reductase_AcuI"/>
</dbReference>
<dbReference type="RefSeq" id="WP_138226043.1">
    <property type="nucleotide sequence ID" value="NZ_CP040396.1"/>
</dbReference>
<dbReference type="PANTHER" id="PTHR43677:SF1">
    <property type="entry name" value="ACRYLYL-COA REDUCTASE ACUI-RELATED"/>
    <property type="match status" value="1"/>
</dbReference>
<protein>
    <submittedName>
        <fullName evidence="2">Quinone oxidoreductase, YhdH/YhfP family protein</fullName>
    </submittedName>
</protein>
<dbReference type="Gene3D" id="3.40.50.720">
    <property type="entry name" value="NAD(P)-binding Rossmann-like Domain"/>
    <property type="match status" value="1"/>
</dbReference>
<dbReference type="KEGG" id="palo:E6C60_2413"/>
<dbReference type="Gene3D" id="3.90.180.10">
    <property type="entry name" value="Medium-chain alcohol dehydrogenases, catalytic domain"/>
    <property type="match status" value="1"/>
</dbReference>
<dbReference type="OrthoDB" id="9782155at2"/>
<dbReference type="InterPro" id="IPR051397">
    <property type="entry name" value="Zn-ADH-like_protein"/>
</dbReference>
<dbReference type="SUPFAM" id="SSF50129">
    <property type="entry name" value="GroES-like"/>
    <property type="match status" value="1"/>
</dbReference>
<dbReference type="SUPFAM" id="SSF51735">
    <property type="entry name" value="NAD(P)-binding Rossmann-fold domains"/>
    <property type="match status" value="1"/>
</dbReference>
<dbReference type="AlphaFoldDB" id="A0A4P8XLE9"/>
<organism evidence="2 3">
    <name type="scientific">Paenibacillus algicola</name>
    <dbReference type="NCBI Taxonomy" id="2565926"/>
    <lineage>
        <taxon>Bacteria</taxon>
        <taxon>Bacillati</taxon>
        <taxon>Bacillota</taxon>
        <taxon>Bacilli</taxon>
        <taxon>Bacillales</taxon>
        <taxon>Paenibacillaceae</taxon>
        <taxon>Paenibacillus</taxon>
    </lineage>
</organism>
<evidence type="ECO:0000313" key="2">
    <source>
        <dbReference type="EMBL" id="QCT03125.1"/>
    </source>
</evidence>
<name>A0A4P8XLE9_9BACL</name>
<accession>A0A4P8XLE9</accession>
<dbReference type="SMART" id="SM00829">
    <property type="entry name" value="PKS_ER"/>
    <property type="match status" value="1"/>
</dbReference>
<dbReference type="Pfam" id="PF08240">
    <property type="entry name" value="ADH_N"/>
    <property type="match status" value="1"/>
</dbReference>
<dbReference type="InterPro" id="IPR013154">
    <property type="entry name" value="ADH-like_N"/>
</dbReference>
<dbReference type="EMBL" id="CP040396">
    <property type="protein sequence ID" value="QCT03125.1"/>
    <property type="molecule type" value="Genomic_DNA"/>
</dbReference>
<dbReference type="NCBIfam" id="TIGR02823">
    <property type="entry name" value="oxido_YhdH"/>
    <property type="match status" value="1"/>
</dbReference>
<gene>
    <name evidence="2" type="ORF">E6C60_2413</name>
</gene>
<evidence type="ECO:0000313" key="3">
    <source>
        <dbReference type="Proteomes" id="UP000300879"/>
    </source>
</evidence>
<sequence length="334" mass="35188">MGIPEAFQAYVVNKDEQGFRAGVTQLGPEQLPEGDVSIQVSYSSVNYKDGLASIPDGRIVRRYPFIPGIDLAGTVVQSSHPEYEAGDHVLCTGYDLGVSHEGGFSEYARLNGDWLVKLPAGLSAKEAMGIGTAGFTAALSVHALIHNGLKPEHGPVLVTGATGGVGSFAVSILSRLGYEIVASTGKKEKEEAWLKALGAHEVISRDELPPEKPGPISAERWAGAIDPVGGERLADTLKQLKYGGSAALSGLTGGTDFPGTVYPFILRNIRLLGIDSVYCPMSVRKDVWSLLAGPWKPESVLAEGIREVGLAELPATLGQILQGQAVGRTVVSMS</sequence>
<dbReference type="InterPro" id="IPR013149">
    <property type="entry name" value="ADH-like_C"/>
</dbReference>
<dbReference type="InterPro" id="IPR036291">
    <property type="entry name" value="NAD(P)-bd_dom_sf"/>
</dbReference>
<keyword evidence="3" id="KW-1185">Reference proteome</keyword>
<feature type="domain" description="Enoyl reductase (ER)" evidence="1">
    <location>
        <begin position="14"/>
        <end position="331"/>
    </location>
</feature>
<reference evidence="2 3" key="1">
    <citation type="submission" date="2019-05" db="EMBL/GenBank/DDBJ databases">
        <authorList>
            <person name="Chen C."/>
        </authorList>
    </citation>
    <scope>NUCLEOTIDE SEQUENCE [LARGE SCALE GENOMIC DNA]</scope>
    <source>
        <strain evidence="2 3">HB172198</strain>
    </source>
</reference>
<dbReference type="Proteomes" id="UP000300879">
    <property type="component" value="Chromosome"/>
</dbReference>
<proteinExistence type="predicted"/>